<evidence type="ECO:0000256" key="1">
    <source>
        <dbReference type="ARBA" id="ARBA00004141"/>
    </source>
</evidence>
<dbReference type="GO" id="GO:0006890">
    <property type="term" value="P:retrograde vesicle-mediated transport, Golgi to endoplasmic reticulum"/>
    <property type="evidence" value="ECO:0000318"/>
    <property type="project" value="GO_Central"/>
</dbReference>
<reference evidence="5" key="2">
    <citation type="submission" date="2025-08" db="UniProtKB">
        <authorList>
            <consortium name="Ensembl"/>
        </authorList>
    </citation>
    <scope>IDENTIFICATION</scope>
    <source>
        <strain evidence="5">Boxer</strain>
    </source>
</reference>
<evidence type="ECO:0000256" key="2">
    <source>
        <dbReference type="ARBA" id="ARBA00022692"/>
    </source>
</evidence>
<comment type="subcellular location">
    <subcellularLocation>
        <location evidence="1">Membrane</location>
        <topology evidence="1">Multi-pass membrane protein</topology>
    </subcellularLocation>
</comment>
<proteinExistence type="predicted"/>
<protein>
    <submittedName>
        <fullName evidence="5">Transmembrane protein 115</fullName>
    </submittedName>
</protein>
<evidence type="ECO:0000256" key="4">
    <source>
        <dbReference type="ARBA" id="ARBA00023136"/>
    </source>
</evidence>
<dbReference type="Pfam" id="PF08551">
    <property type="entry name" value="DUF1751"/>
    <property type="match status" value="1"/>
</dbReference>
<organism evidence="5 6">
    <name type="scientific">Canis lupus familiaris</name>
    <name type="common">Dog</name>
    <name type="synonym">Canis familiaris</name>
    <dbReference type="NCBI Taxonomy" id="9615"/>
    <lineage>
        <taxon>Eukaryota</taxon>
        <taxon>Metazoa</taxon>
        <taxon>Chordata</taxon>
        <taxon>Craniata</taxon>
        <taxon>Vertebrata</taxon>
        <taxon>Euteleostomi</taxon>
        <taxon>Mammalia</taxon>
        <taxon>Eutheria</taxon>
        <taxon>Laurasiatheria</taxon>
        <taxon>Carnivora</taxon>
        <taxon>Caniformia</taxon>
        <taxon>Canidae</taxon>
        <taxon>Canis</taxon>
    </lineage>
</organism>
<reference evidence="5" key="1">
    <citation type="submission" date="2020-03" db="EMBL/GenBank/DDBJ databases">
        <title>Long-read based genome assembly of a Labrador retriever dog.</title>
        <authorList>
            <person name="Eory L."/>
            <person name="Zhang W."/>
            <person name="Schoenebeck J."/>
        </authorList>
    </citation>
    <scope>NUCLEOTIDE SEQUENCE [LARGE SCALE GENOMIC DNA]</scope>
    <source>
        <strain evidence="5">Labrador retriever</strain>
    </source>
</reference>
<dbReference type="Proteomes" id="UP000805418">
    <property type="component" value="Chromosome 20"/>
</dbReference>
<evidence type="ECO:0000313" key="5">
    <source>
        <dbReference type="Ensembl" id="ENSCAFP00845029129.1"/>
    </source>
</evidence>
<dbReference type="GO" id="GO:0042802">
    <property type="term" value="F:identical protein binding"/>
    <property type="evidence" value="ECO:0007669"/>
    <property type="project" value="Ensembl"/>
</dbReference>
<dbReference type="PANTHER" id="PTHR13377">
    <property type="entry name" value="PLACENTAL PROTEIN 6"/>
    <property type="match status" value="1"/>
</dbReference>
<evidence type="ECO:0000313" key="6">
    <source>
        <dbReference type="Proteomes" id="UP000805418"/>
    </source>
</evidence>
<dbReference type="OrthoDB" id="73612at2759"/>
<dbReference type="FunFam" id="1.20.1540.10:FF:000004">
    <property type="entry name" value="Transmembrane protein 115"/>
    <property type="match status" value="1"/>
</dbReference>
<name>A0A8I3PBY2_CANLF</name>
<dbReference type="InterPro" id="IPR035952">
    <property type="entry name" value="Rhomboid-like_sf"/>
</dbReference>
<dbReference type="FunCoup" id="A0A8I3PBY2">
    <property type="interactions" value="1664"/>
</dbReference>
<gene>
    <name evidence="5" type="primary">TMEM115</name>
</gene>
<reference evidence="5" key="3">
    <citation type="submission" date="2025-09" db="UniProtKB">
        <authorList>
            <consortium name="Ensembl"/>
        </authorList>
    </citation>
    <scope>IDENTIFICATION</scope>
    <source>
        <strain evidence="5">Boxer</strain>
    </source>
</reference>
<keyword evidence="3" id="KW-1133">Transmembrane helix</keyword>
<accession>A0A8I3PBY2</accession>
<dbReference type="Ensembl" id="ENSCAFT00845037196.1">
    <property type="protein sequence ID" value="ENSCAFP00845029129.1"/>
    <property type="gene ID" value="ENSCAFG00845021079.1"/>
</dbReference>
<dbReference type="GO" id="GO:0032580">
    <property type="term" value="C:Golgi cisterna membrane"/>
    <property type="evidence" value="ECO:0007669"/>
    <property type="project" value="Ensembl"/>
</dbReference>
<dbReference type="AlphaFoldDB" id="A0A8I3PBY2"/>
<dbReference type="GeneTree" id="ENSGT00390000002470"/>
<dbReference type="GO" id="GO:0017119">
    <property type="term" value="C:Golgi transport complex"/>
    <property type="evidence" value="ECO:0007669"/>
    <property type="project" value="Ensembl"/>
</dbReference>
<dbReference type="PANTHER" id="PTHR13377:SF3">
    <property type="entry name" value="TRANSMEMBRANE PROTEIN 115"/>
    <property type="match status" value="1"/>
</dbReference>
<keyword evidence="2" id="KW-0812">Transmembrane</keyword>
<dbReference type="Reactome" id="R-CFA-6807878">
    <property type="pathway name" value="COPI-mediated anterograde transport"/>
</dbReference>
<dbReference type="SUPFAM" id="SSF144091">
    <property type="entry name" value="Rhomboid-like"/>
    <property type="match status" value="1"/>
</dbReference>
<keyword evidence="6" id="KW-1185">Reference proteome</keyword>
<dbReference type="InterPro" id="IPR013861">
    <property type="entry name" value="TMEM115/Pdh1/Rbl19"/>
</dbReference>
<evidence type="ECO:0000256" key="3">
    <source>
        <dbReference type="ARBA" id="ARBA00022989"/>
    </source>
</evidence>
<dbReference type="GO" id="GO:0005634">
    <property type="term" value="C:nucleus"/>
    <property type="evidence" value="ECO:0007669"/>
    <property type="project" value="Ensembl"/>
</dbReference>
<dbReference type="SMART" id="SM01160">
    <property type="entry name" value="DUF1751"/>
    <property type="match status" value="1"/>
</dbReference>
<sequence>MQRALPGARQHLGAILASASVVVKTLCAAVLFLYLLSFAVDTGCLAVTPGYLFPPNFWIWTLATHGLMEQHVWDVAISLATVVVAGRLLEPLWGALELLIFFSVVNVSVGLLGAFAYLLTYMASFNLVYLFTIRIHGALGFLGGVLVALKQTMGDCVVLRVPQVRVSVVPMLLLGLLLLLRLATLLQSPALASYGFGLLSSWVYLRFYQRHSRGRGDMADHFAFATFFPEILQPVVGLLANLVHGLLVKVKICQKTVKRYDVGAPSSITISLPGTDPQDAERRRYCGVFQNLTELRDFLLIKSHSICCACCVLTGSQGSGVGAASGDKIWQLALKALNERLKRVEDQSVWPSMDDDEEEAGAKVDSPLPSDKAPTLPGKAAAPESSLITFEAAPPKL</sequence>
<dbReference type="GO" id="GO:0005794">
    <property type="term" value="C:Golgi apparatus"/>
    <property type="evidence" value="ECO:0000318"/>
    <property type="project" value="GO_Central"/>
</dbReference>
<keyword evidence="4" id="KW-0472">Membrane</keyword>